<accession>A0A235FB10</accession>
<comment type="caution">
    <text evidence="14">The sequence shown here is derived from an EMBL/GenBank/DDBJ whole genome shotgun (WGS) entry which is preliminary data.</text>
</comment>
<comment type="similarity">
    <text evidence="4 12">Belongs to the TrpB family.</text>
</comment>
<dbReference type="NCBIfam" id="TIGR00263">
    <property type="entry name" value="trpB"/>
    <property type="match status" value="1"/>
</dbReference>
<evidence type="ECO:0000259" key="13">
    <source>
        <dbReference type="Pfam" id="PF00291"/>
    </source>
</evidence>
<dbReference type="GO" id="GO:0004834">
    <property type="term" value="F:tryptophan synthase activity"/>
    <property type="evidence" value="ECO:0007669"/>
    <property type="project" value="UniProtKB-UniRule"/>
</dbReference>
<evidence type="ECO:0000256" key="10">
    <source>
        <dbReference type="ARBA" id="ARBA00023239"/>
    </source>
</evidence>
<dbReference type="HAMAP" id="MF_00133">
    <property type="entry name" value="Trp_synth_beta"/>
    <property type="match status" value="1"/>
</dbReference>
<dbReference type="Proteomes" id="UP000215059">
    <property type="component" value="Unassembled WGS sequence"/>
</dbReference>
<organism evidence="14 15">
    <name type="scientific">Fictibacillus aquaticus</name>
    <dbReference type="NCBI Taxonomy" id="2021314"/>
    <lineage>
        <taxon>Bacteria</taxon>
        <taxon>Bacillati</taxon>
        <taxon>Bacillota</taxon>
        <taxon>Bacilli</taxon>
        <taxon>Bacillales</taxon>
        <taxon>Fictibacillaceae</taxon>
        <taxon>Fictibacillus</taxon>
    </lineage>
</organism>
<evidence type="ECO:0000256" key="8">
    <source>
        <dbReference type="ARBA" id="ARBA00022898"/>
    </source>
</evidence>
<dbReference type="Pfam" id="PF00291">
    <property type="entry name" value="PALP"/>
    <property type="match status" value="1"/>
</dbReference>
<keyword evidence="10 12" id="KW-0456">Lyase</keyword>
<dbReference type="FunFam" id="3.40.50.1100:FF:000001">
    <property type="entry name" value="Tryptophan synthase beta chain"/>
    <property type="match status" value="1"/>
</dbReference>
<keyword evidence="9 12" id="KW-0057">Aromatic amino acid biosynthesis</keyword>
<evidence type="ECO:0000256" key="12">
    <source>
        <dbReference type="HAMAP-Rule" id="MF_00133"/>
    </source>
</evidence>
<dbReference type="RefSeq" id="WP_094250492.1">
    <property type="nucleotide sequence ID" value="NZ_JBHLXL010000001.1"/>
</dbReference>
<comment type="pathway">
    <text evidence="3 12">Amino-acid biosynthesis; L-tryptophan biosynthesis; L-tryptophan from chorismate: step 5/5.</text>
</comment>
<dbReference type="EMBL" id="NOII01000001">
    <property type="protein sequence ID" value="OYD58531.1"/>
    <property type="molecule type" value="Genomic_DNA"/>
</dbReference>
<dbReference type="SUPFAM" id="SSF53686">
    <property type="entry name" value="Tryptophan synthase beta subunit-like PLP-dependent enzymes"/>
    <property type="match status" value="1"/>
</dbReference>
<comment type="catalytic activity">
    <reaction evidence="11 12">
        <text>(1S,2R)-1-C-(indol-3-yl)glycerol 3-phosphate + L-serine = D-glyceraldehyde 3-phosphate + L-tryptophan + H2O</text>
        <dbReference type="Rhea" id="RHEA:10532"/>
        <dbReference type="ChEBI" id="CHEBI:15377"/>
        <dbReference type="ChEBI" id="CHEBI:33384"/>
        <dbReference type="ChEBI" id="CHEBI:57912"/>
        <dbReference type="ChEBI" id="CHEBI:58866"/>
        <dbReference type="ChEBI" id="CHEBI:59776"/>
        <dbReference type="EC" id="4.2.1.20"/>
    </reaction>
</comment>
<dbReference type="GO" id="GO:0005737">
    <property type="term" value="C:cytoplasm"/>
    <property type="evidence" value="ECO:0007669"/>
    <property type="project" value="TreeGrafter"/>
</dbReference>
<dbReference type="PIRSF" id="PIRSF001413">
    <property type="entry name" value="Trp_syn_beta"/>
    <property type="match status" value="1"/>
</dbReference>
<keyword evidence="8 12" id="KW-0663">Pyridoxal phosphate</keyword>
<keyword evidence="7 12" id="KW-0822">Tryptophan biosynthesis</keyword>
<dbReference type="OrthoDB" id="9766131at2"/>
<evidence type="ECO:0000256" key="4">
    <source>
        <dbReference type="ARBA" id="ARBA00009982"/>
    </source>
</evidence>
<keyword evidence="6 12" id="KW-0028">Amino-acid biosynthesis</keyword>
<dbReference type="EC" id="4.2.1.20" evidence="12"/>
<evidence type="ECO:0000256" key="11">
    <source>
        <dbReference type="ARBA" id="ARBA00049047"/>
    </source>
</evidence>
<keyword evidence="15" id="KW-1185">Reference proteome</keyword>
<proteinExistence type="inferred from homology"/>
<evidence type="ECO:0000256" key="5">
    <source>
        <dbReference type="ARBA" id="ARBA00011270"/>
    </source>
</evidence>
<dbReference type="PANTHER" id="PTHR48077">
    <property type="entry name" value="TRYPTOPHAN SYNTHASE-RELATED"/>
    <property type="match status" value="1"/>
</dbReference>
<name>A0A235FB10_9BACL</name>
<evidence type="ECO:0000313" key="14">
    <source>
        <dbReference type="EMBL" id="OYD58531.1"/>
    </source>
</evidence>
<dbReference type="PANTHER" id="PTHR48077:SF3">
    <property type="entry name" value="TRYPTOPHAN SYNTHASE"/>
    <property type="match status" value="1"/>
</dbReference>
<dbReference type="Gene3D" id="3.40.50.1100">
    <property type="match status" value="2"/>
</dbReference>
<dbReference type="CDD" id="cd06446">
    <property type="entry name" value="Trp-synth_B"/>
    <property type="match status" value="1"/>
</dbReference>
<dbReference type="AlphaFoldDB" id="A0A235FB10"/>
<dbReference type="InterPro" id="IPR006654">
    <property type="entry name" value="Trp_synth_beta"/>
</dbReference>
<dbReference type="InterPro" id="IPR001926">
    <property type="entry name" value="TrpB-like_PALP"/>
</dbReference>
<feature type="modified residue" description="N6-(pyridoxal phosphate)lysine" evidence="12">
    <location>
        <position position="92"/>
    </location>
</feature>
<dbReference type="InterPro" id="IPR036052">
    <property type="entry name" value="TrpB-like_PALP_sf"/>
</dbReference>
<feature type="domain" description="Tryptophan synthase beta chain-like PALP" evidence="13">
    <location>
        <begin position="57"/>
        <end position="381"/>
    </location>
</feature>
<sequence>MKTEQLPDNLGRYGRYGGKYVPETVMSALAELEAGFSEAKEDSEFLNLYLKELSSYSGRPTPLTFAEGLTKKGGGAKIFLKREDLNHTGAHKINNAIGQALLAVRMGKKKIIAETGAGQHGVAAATAAARYGLECRVFMGEEDIRRQELNVFRMKLLGAEVVPVYSGSRTLKDATNEAIREWVRTVEDTFYLIGSAVGPHPYPQIVKHFQKIIGEETSSQLKDITDQDPSCIIACVGGGSNAIGMFAPFIDSSIPLVGVEAGGKGTSTGFHAATMEKGTLGVIHGSMTRLLQTENGQIIEPYSVSAGLDYPGVGPEHAYLYESGRVAYESVTDEEALDALQTLCSEEGILCAIESAHAVAYALKAASKYTENEMMVICLSGRGDKDVHTLISRREGGSDE</sequence>
<dbReference type="InterPro" id="IPR006653">
    <property type="entry name" value="Trp_synth_b_CS"/>
</dbReference>
<evidence type="ECO:0000313" key="15">
    <source>
        <dbReference type="Proteomes" id="UP000215059"/>
    </source>
</evidence>
<gene>
    <name evidence="12 14" type="primary">trpB</name>
    <name evidence="14" type="ORF">CGZ90_01110</name>
</gene>
<evidence type="ECO:0000256" key="9">
    <source>
        <dbReference type="ARBA" id="ARBA00023141"/>
    </source>
</evidence>
<comment type="cofactor">
    <cofactor evidence="1 12">
        <name>pyridoxal 5'-phosphate</name>
        <dbReference type="ChEBI" id="CHEBI:597326"/>
    </cofactor>
</comment>
<evidence type="ECO:0000256" key="7">
    <source>
        <dbReference type="ARBA" id="ARBA00022822"/>
    </source>
</evidence>
<comment type="function">
    <text evidence="2 12">The beta subunit is responsible for the synthesis of L-tryptophan from indole and L-serine.</text>
</comment>
<evidence type="ECO:0000256" key="1">
    <source>
        <dbReference type="ARBA" id="ARBA00001933"/>
    </source>
</evidence>
<dbReference type="FunFam" id="3.40.50.1100:FF:000004">
    <property type="entry name" value="Tryptophan synthase beta chain"/>
    <property type="match status" value="1"/>
</dbReference>
<comment type="subunit">
    <text evidence="5 12">Tetramer of two alpha and two beta chains.</text>
</comment>
<evidence type="ECO:0000256" key="3">
    <source>
        <dbReference type="ARBA" id="ARBA00004733"/>
    </source>
</evidence>
<dbReference type="UniPathway" id="UPA00035">
    <property type="reaction ID" value="UER00044"/>
</dbReference>
<reference evidence="14 15" key="1">
    <citation type="submission" date="2017-07" db="EMBL/GenBank/DDBJ databases">
        <title>Fictibacillus sp. nov. GDSW-R2A3 Genome sequencing and assembly.</title>
        <authorList>
            <person name="Mayilraj S."/>
        </authorList>
    </citation>
    <scope>NUCLEOTIDE SEQUENCE [LARGE SCALE GENOMIC DNA]</scope>
    <source>
        <strain evidence="14 15">GDSW-R2A3</strain>
    </source>
</reference>
<protein>
    <recommendedName>
        <fullName evidence="12">Tryptophan synthase beta chain</fullName>
        <ecNumber evidence="12">4.2.1.20</ecNumber>
    </recommendedName>
</protein>
<dbReference type="PROSITE" id="PS00168">
    <property type="entry name" value="TRP_SYNTHASE_BETA"/>
    <property type="match status" value="1"/>
</dbReference>
<evidence type="ECO:0000256" key="2">
    <source>
        <dbReference type="ARBA" id="ARBA00002786"/>
    </source>
</evidence>
<evidence type="ECO:0000256" key="6">
    <source>
        <dbReference type="ARBA" id="ARBA00022605"/>
    </source>
</evidence>
<dbReference type="InterPro" id="IPR023026">
    <property type="entry name" value="Trp_synth_beta/beta-like"/>
</dbReference>